<evidence type="ECO:0000313" key="3">
    <source>
        <dbReference type="Proteomes" id="UP000298347"/>
    </source>
</evidence>
<comment type="caution">
    <text evidence="2">The sequence shown here is derived from an EMBL/GenBank/DDBJ whole genome shotgun (WGS) entry which is preliminary data.</text>
</comment>
<organism evidence="2 3">
    <name type="scientific">Sporolactobacillus shoreae</name>
    <dbReference type="NCBI Taxonomy" id="1465501"/>
    <lineage>
        <taxon>Bacteria</taxon>
        <taxon>Bacillati</taxon>
        <taxon>Bacillota</taxon>
        <taxon>Bacilli</taxon>
        <taxon>Bacillales</taxon>
        <taxon>Sporolactobacillaceae</taxon>
        <taxon>Sporolactobacillus</taxon>
    </lineage>
</organism>
<name>A0A4Z0GR79_9BACL</name>
<dbReference type="Proteomes" id="UP000298347">
    <property type="component" value="Unassembled WGS sequence"/>
</dbReference>
<dbReference type="AlphaFoldDB" id="A0A4Z0GR79"/>
<keyword evidence="1" id="KW-0175">Coiled coil</keyword>
<dbReference type="RefSeq" id="WP_135347246.1">
    <property type="nucleotide sequence ID" value="NZ_SRJD01000002.1"/>
</dbReference>
<sequence length="113" mass="13012">MGRSDVLESIFRTLAHRSADLDDQINRLKRAKQELAQEQEADLQDLHLLLNPEMGGEWEGSRARAFNRKRDDARDAMKNHLSHDLALYQQRIDDQMAILKREGNHLQTIGAHG</sequence>
<gene>
    <name evidence="2" type="ORF">E4665_02570</name>
</gene>
<evidence type="ECO:0000256" key="1">
    <source>
        <dbReference type="SAM" id="Coils"/>
    </source>
</evidence>
<feature type="coiled-coil region" evidence="1">
    <location>
        <begin position="18"/>
        <end position="45"/>
    </location>
</feature>
<dbReference type="OrthoDB" id="2857147at2"/>
<dbReference type="EMBL" id="SRJD01000002">
    <property type="protein sequence ID" value="TGA99850.1"/>
    <property type="molecule type" value="Genomic_DNA"/>
</dbReference>
<evidence type="ECO:0000313" key="2">
    <source>
        <dbReference type="EMBL" id="TGA99850.1"/>
    </source>
</evidence>
<keyword evidence="3" id="KW-1185">Reference proteome</keyword>
<evidence type="ECO:0008006" key="4">
    <source>
        <dbReference type="Google" id="ProtNLM"/>
    </source>
</evidence>
<proteinExistence type="predicted"/>
<reference evidence="2 3" key="1">
    <citation type="journal article" date="2015" name="Int. J. Syst. Evol. Microbiol.">
        <title>Sporolactobacillus shoreae sp. nov. and Sporolactobacillus spathodeae sp. nov., two spore-forming lactic acid bacteria isolated from tree barks in Thailand.</title>
        <authorList>
            <person name="Thamacharoensuk T."/>
            <person name="Kitahara M."/>
            <person name="Ohkuma M."/>
            <person name="Thongchul N."/>
            <person name="Tanasupawat S."/>
        </authorList>
    </citation>
    <scope>NUCLEOTIDE SEQUENCE [LARGE SCALE GENOMIC DNA]</scope>
    <source>
        <strain evidence="2 3">BK92</strain>
    </source>
</reference>
<accession>A0A4Z0GR79</accession>
<protein>
    <recommendedName>
        <fullName evidence="4">DUF5082 domain-containing protein</fullName>
    </recommendedName>
</protein>